<name>A0A9D3RYP2_ANGAN</name>
<accession>A0A9D3RYP2</accession>
<organism evidence="1 2">
    <name type="scientific">Anguilla anguilla</name>
    <name type="common">European freshwater eel</name>
    <name type="synonym">Muraena anguilla</name>
    <dbReference type="NCBI Taxonomy" id="7936"/>
    <lineage>
        <taxon>Eukaryota</taxon>
        <taxon>Metazoa</taxon>
        <taxon>Chordata</taxon>
        <taxon>Craniata</taxon>
        <taxon>Vertebrata</taxon>
        <taxon>Euteleostomi</taxon>
        <taxon>Actinopterygii</taxon>
        <taxon>Neopterygii</taxon>
        <taxon>Teleostei</taxon>
        <taxon>Anguilliformes</taxon>
        <taxon>Anguillidae</taxon>
        <taxon>Anguilla</taxon>
    </lineage>
</organism>
<keyword evidence="2" id="KW-1185">Reference proteome</keyword>
<dbReference type="EMBL" id="JAFIRN010000005">
    <property type="protein sequence ID" value="KAG5848100.1"/>
    <property type="molecule type" value="Genomic_DNA"/>
</dbReference>
<protein>
    <submittedName>
        <fullName evidence="1">Uncharacterized protein</fullName>
    </submittedName>
</protein>
<dbReference type="AlphaFoldDB" id="A0A9D3RYP2"/>
<gene>
    <name evidence="1" type="ORF">ANANG_G00094820</name>
</gene>
<comment type="caution">
    <text evidence="1">The sequence shown here is derived from an EMBL/GenBank/DDBJ whole genome shotgun (WGS) entry which is preliminary data.</text>
</comment>
<sequence length="70" mass="7802">MATRVLQRASRDAVGPGLVRPRPVRVTQHLANSPPPQVAIKPQTGPQKINMYLEFLNQHVHIENGITVRT</sequence>
<evidence type="ECO:0000313" key="2">
    <source>
        <dbReference type="Proteomes" id="UP001044222"/>
    </source>
</evidence>
<reference evidence="1" key="1">
    <citation type="submission" date="2021-01" db="EMBL/GenBank/DDBJ databases">
        <title>A chromosome-scale assembly of European eel, Anguilla anguilla.</title>
        <authorList>
            <person name="Henkel C."/>
            <person name="Jong-Raadsen S.A."/>
            <person name="Dufour S."/>
            <person name="Weltzien F.-A."/>
            <person name="Palstra A.P."/>
            <person name="Pelster B."/>
            <person name="Spaink H.P."/>
            <person name="Van Den Thillart G.E."/>
            <person name="Jansen H."/>
            <person name="Zahm M."/>
            <person name="Klopp C."/>
            <person name="Cedric C."/>
            <person name="Louis A."/>
            <person name="Berthelot C."/>
            <person name="Parey E."/>
            <person name="Roest Crollius H."/>
            <person name="Montfort J."/>
            <person name="Robinson-Rechavi M."/>
            <person name="Bucao C."/>
            <person name="Bouchez O."/>
            <person name="Gislard M."/>
            <person name="Lluch J."/>
            <person name="Milhes M."/>
            <person name="Lampietro C."/>
            <person name="Lopez Roques C."/>
            <person name="Donnadieu C."/>
            <person name="Braasch I."/>
            <person name="Desvignes T."/>
            <person name="Postlethwait J."/>
            <person name="Bobe J."/>
            <person name="Guiguen Y."/>
            <person name="Dirks R."/>
        </authorList>
    </citation>
    <scope>NUCLEOTIDE SEQUENCE</scope>
    <source>
        <strain evidence="1">Tag_6206</strain>
        <tissue evidence="1">Liver</tissue>
    </source>
</reference>
<evidence type="ECO:0000313" key="1">
    <source>
        <dbReference type="EMBL" id="KAG5848100.1"/>
    </source>
</evidence>
<dbReference type="Proteomes" id="UP001044222">
    <property type="component" value="Unassembled WGS sequence"/>
</dbReference>
<proteinExistence type="predicted"/>